<keyword evidence="1" id="KW-0732">Signal</keyword>
<accession>A0AA41U4N7</accession>
<dbReference type="RefSeq" id="WP_235055655.1">
    <property type="nucleotide sequence ID" value="NZ_JAKFHA010000020.1"/>
</dbReference>
<dbReference type="EMBL" id="JAKFHA010000020">
    <property type="protein sequence ID" value="MCF2530987.1"/>
    <property type="molecule type" value="Genomic_DNA"/>
</dbReference>
<dbReference type="AlphaFoldDB" id="A0AA41U4N7"/>
<feature type="chain" id="PRO_5041215255" evidence="1">
    <location>
        <begin position="27"/>
        <end position="56"/>
    </location>
</feature>
<sequence length="56" mass="5699">MNIKRICAAAALAVAALTVSAPAASADVFVDHSTSSTAVVWPVVAHHETHSIVFVG</sequence>
<proteinExistence type="predicted"/>
<comment type="caution">
    <text evidence="2">The sequence shown here is derived from an EMBL/GenBank/DDBJ whole genome shotgun (WGS) entry which is preliminary data.</text>
</comment>
<evidence type="ECO:0000256" key="1">
    <source>
        <dbReference type="SAM" id="SignalP"/>
    </source>
</evidence>
<protein>
    <submittedName>
        <fullName evidence="2">Uncharacterized protein</fullName>
    </submittedName>
</protein>
<evidence type="ECO:0000313" key="2">
    <source>
        <dbReference type="EMBL" id="MCF2530987.1"/>
    </source>
</evidence>
<reference evidence="2" key="1">
    <citation type="submission" date="2022-01" db="EMBL/GenBank/DDBJ databases">
        <title>Genome-Based Taxonomic Classification of the Phylum Actinobacteria.</title>
        <authorList>
            <person name="Gao Y."/>
        </authorList>
    </citation>
    <scope>NUCLEOTIDE SEQUENCE</scope>
    <source>
        <strain evidence="2">KLBMP 8922</strain>
    </source>
</reference>
<feature type="signal peptide" evidence="1">
    <location>
        <begin position="1"/>
        <end position="26"/>
    </location>
</feature>
<dbReference type="Proteomes" id="UP001165378">
    <property type="component" value="Unassembled WGS sequence"/>
</dbReference>
<gene>
    <name evidence="2" type="ORF">LZ495_27760</name>
</gene>
<name>A0AA41U4N7_9ACTN</name>
<organism evidence="2 3">
    <name type="scientific">Yinghuangia soli</name>
    <dbReference type="NCBI Taxonomy" id="2908204"/>
    <lineage>
        <taxon>Bacteria</taxon>
        <taxon>Bacillati</taxon>
        <taxon>Actinomycetota</taxon>
        <taxon>Actinomycetes</taxon>
        <taxon>Kitasatosporales</taxon>
        <taxon>Streptomycetaceae</taxon>
        <taxon>Yinghuangia</taxon>
    </lineage>
</organism>
<evidence type="ECO:0000313" key="3">
    <source>
        <dbReference type="Proteomes" id="UP001165378"/>
    </source>
</evidence>
<keyword evidence="3" id="KW-1185">Reference proteome</keyword>